<keyword evidence="4" id="KW-1185">Reference proteome</keyword>
<dbReference type="Gene3D" id="3.15.10.20">
    <property type="entry name" value="Activator of Hsp90 ATPase Aha1, N-terminal domain"/>
    <property type="match status" value="1"/>
</dbReference>
<dbReference type="GO" id="GO:0006457">
    <property type="term" value="P:protein folding"/>
    <property type="evidence" value="ECO:0007669"/>
    <property type="project" value="TreeGrafter"/>
</dbReference>
<dbReference type="InterPro" id="IPR036338">
    <property type="entry name" value="Aha1"/>
</dbReference>
<comment type="similarity">
    <text evidence="1">Belongs to the AHA1 family.</text>
</comment>
<dbReference type="PANTHER" id="PTHR13009">
    <property type="entry name" value="HEAT SHOCK PROTEIN 90 HSP90 CO-CHAPERONE AHA-1"/>
    <property type="match status" value="1"/>
</dbReference>
<dbReference type="SMART" id="SM01000">
    <property type="entry name" value="Aha1_N"/>
    <property type="match status" value="1"/>
</dbReference>
<dbReference type="SUPFAM" id="SSF55961">
    <property type="entry name" value="Bet v1-like"/>
    <property type="match status" value="1"/>
</dbReference>
<gene>
    <name evidence="3" type="ORF">BB561_004589</name>
</gene>
<evidence type="ECO:0000259" key="2">
    <source>
        <dbReference type="SMART" id="SM01000"/>
    </source>
</evidence>
<dbReference type="GO" id="GO:0005829">
    <property type="term" value="C:cytosol"/>
    <property type="evidence" value="ECO:0007669"/>
    <property type="project" value="TreeGrafter"/>
</dbReference>
<dbReference type="OrthoDB" id="567237at2759"/>
<dbReference type="AlphaFoldDB" id="A0A2T9YF92"/>
<accession>A0A2T9YF92</accession>
<dbReference type="GO" id="GO:0051087">
    <property type="term" value="F:protein-folding chaperone binding"/>
    <property type="evidence" value="ECO:0007669"/>
    <property type="project" value="InterPro"/>
</dbReference>
<dbReference type="InterPro" id="IPR015310">
    <property type="entry name" value="AHSA1-like_N"/>
</dbReference>
<evidence type="ECO:0000313" key="4">
    <source>
        <dbReference type="Proteomes" id="UP000245383"/>
    </source>
</evidence>
<dbReference type="Proteomes" id="UP000245383">
    <property type="component" value="Unassembled WGS sequence"/>
</dbReference>
<dbReference type="Pfam" id="PF08327">
    <property type="entry name" value="AHSA1"/>
    <property type="match status" value="1"/>
</dbReference>
<organism evidence="3 4">
    <name type="scientific">Smittium simulii</name>
    <dbReference type="NCBI Taxonomy" id="133385"/>
    <lineage>
        <taxon>Eukaryota</taxon>
        <taxon>Fungi</taxon>
        <taxon>Fungi incertae sedis</taxon>
        <taxon>Zoopagomycota</taxon>
        <taxon>Kickxellomycotina</taxon>
        <taxon>Harpellomycetes</taxon>
        <taxon>Harpellales</taxon>
        <taxon>Legeriomycetaceae</taxon>
        <taxon>Smittium</taxon>
    </lineage>
</organism>
<dbReference type="CDD" id="cd08892">
    <property type="entry name" value="SRPBCC_Aha1"/>
    <property type="match status" value="1"/>
</dbReference>
<protein>
    <recommendedName>
        <fullName evidence="2">Activator of Hsp90 ATPase AHSA1-like N-terminal domain-containing protein</fullName>
    </recommendedName>
</protein>
<dbReference type="STRING" id="133385.A0A2T9YF92"/>
<reference evidence="3 4" key="1">
    <citation type="journal article" date="2018" name="MBio">
        <title>Comparative Genomics Reveals the Core Gene Toolbox for the Fungus-Insect Symbiosis.</title>
        <authorList>
            <person name="Wang Y."/>
            <person name="Stata M."/>
            <person name="Wang W."/>
            <person name="Stajich J.E."/>
            <person name="White M.M."/>
            <person name="Moncalvo J.M."/>
        </authorList>
    </citation>
    <scope>NUCLEOTIDE SEQUENCE [LARGE SCALE GENOMIC DNA]</scope>
    <source>
        <strain evidence="3 4">SWE-8-4</strain>
    </source>
</reference>
<dbReference type="SUPFAM" id="SSF103111">
    <property type="entry name" value="Activator of Hsp90 ATPase, Aha1"/>
    <property type="match status" value="1"/>
</dbReference>
<dbReference type="Gene3D" id="3.30.530.20">
    <property type="match status" value="1"/>
</dbReference>
<dbReference type="GO" id="GO:0001671">
    <property type="term" value="F:ATPase activator activity"/>
    <property type="evidence" value="ECO:0007669"/>
    <property type="project" value="InterPro"/>
</dbReference>
<comment type="caution">
    <text evidence="3">The sequence shown here is derived from an EMBL/GenBank/DDBJ whole genome shotgun (WGS) entry which is preliminary data.</text>
</comment>
<feature type="domain" description="Activator of Hsp90 ATPase AHSA1-like N-terminal" evidence="2">
    <location>
        <begin position="16"/>
        <end position="147"/>
    </location>
</feature>
<proteinExistence type="inferred from homology"/>
<dbReference type="EMBL" id="MBFR01000224">
    <property type="protein sequence ID" value="PVU91018.1"/>
    <property type="molecule type" value="Genomic_DNA"/>
</dbReference>
<dbReference type="InterPro" id="IPR023393">
    <property type="entry name" value="START-like_dom_sf"/>
</dbReference>
<dbReference type="PANTHER" id="PTHR13009:SF22">
    <property type="entry name" value="LD43819P"/>
    <property type="match status" value="1"/>
</dbReference>
<dbReference type="InterPro" id="IPR013538">
    <property type="entry name" value="ASHA1/2-like_C"/>
</dbReference>
<evidence type="ECO:0000256" key="1">
    <source>
        <dbReference type="ARBA" id="ARBA00006817"/>
    </source>
</evidence>
<dbReference type="Pfam" id="PF09229">
    <property type="entry name" value="Aha1_N"/>
    <property type="match status" value="1"/>
</dbReference>
<evidence type="ECO:0000313" key="3">
    <source>
        <dbReference type="EMBL" id="PVU91018.1"/>
    </source>
</evidence>
<sequence>MSQANWKNVNNWHWTEKNCIEWAKTYLSTVLKNLSLTKGSQSVKISSVESVTGDADLNQRKGKIITLFDLELKLKWSGSDSKQKDQEYTGTLTIPEVAHDTETEDYVFDTRADADSPTGNQLKELVRKELSKQLIEEFLKFPDQLIKQNLSDVYIKDSVSTLSQNPKIQSAANKDAEKPQVKAFNAGESGATLANSMAKLNTGLVSLKMEREFMTSTQDLFDAIVNPDRVSIWTRTKAQNSSELNKEFDMFSGNIVCSNTLLEKPKRIVQKWRNSTWPKNNYSTVNIDLVQTSNSTKLILNQTGIPSTDLEATERNWDHYYWNPIKATFGWGFSV</sequence>
<name>A0A2T9YF92_9FUNG</name>